<evidence type="ECO:0000256" key="3">
    <source>
        <dbReference type="ARBA" id="ARBA00023128"/>
    </source>
</evidence>
<accession>B3RRW9</accession>
<dbReference type="HOGENOM" id="CLU_1279142_0_0_1"/>
<dbReference type="KEGG" id="tad:TRIADDRAFT_54395"/>
<dbReference type="GO" id="GO:0017148">
    <property type="term" value="P:negative regulation of translation"/>
    <property type="evidence" value="ECO:0000318"/>
    <property type="project" value="GO_Central"/>
</dbReference>
<dbReference type="Gene3D" id="3.30.460.10">
    <property type="entry name" value="Beta Polymerase, domain 2"/>
    <property type="match status" value="1"/>
</dbReference>
<comment type="similarity">
    <text evidence="2">Belongs to the Iojap/RsfS family.</text>
</comment>
<evidence type="ECO:0000256" key="1">
    <source>
        <dbReference type="ARBA" id="ARBA00004173"/>
    </source>
</evidence>
<dbReference type="AlphaFoldDB" id="B3RRW9"/>
<dbReference type="EMBL" id="DS985243">
    <property type="protein sequence ID" value="EDV26423.1"/>
    <property type="molecule type" value="Genomic_DNA"/>
</dbReference>
<dbReference type="HAMAP" id="MF_01477">
    <property type="entry name" value="Iojap_RsfS"/>
    <property type="match status" value="1"/>
</dbReference>
<dbReference type="RefSeq" id="XP_002110419.1">
    <property type="nucleotide sequence ID" value="XM_002110383.1"/>
</dbReference>
<gene>
    <name evidence="6" type="ORF">TRIADDRAFT_54395</name>
</gene>
<dbReference type="InParanoid" id="B3RRW9"/>
<dbReference type="PANTHER" id="PTHR21043:SF0">
    <property type="entry name" value="MITOCHONDRIAL ASSEMBLY OF RIBOSOMAL LARGE SUBUNIT PROTEIN 1"/>
    <property type="match status" value="1"/>
</dbReference>
<dbReference type="FunCoup" id="B3RRW9">
    <property type="interactions" value="219"/>
</dbReference>
<sequence length="216" mass="25058">MNFTIFSRFLNPITKHRPINLNGYHRYYATYWLNHNRPCKNPESTLSCYRHQHHHTWIQKDVLSNMKGALANFGGSFSFLTNSTSNYLSVAQVTDLLRQERGKDVCAINISPEYCYVDHIVICSGSSTRHLRGMATSLKSQFRGKHLPGIGKVLIEGEDCQDWMAIDIGNMVVHFFLPETREKYQLEKLWLLGPQYDDLTISMSLTEDLMNKHWNK</sequence>
<dbReference type="NCBIfam" id="TIGR00090">
    <property type="entry name" value="rsfS_iojap_ybeB"/>
    <property type="match status" value="1"/>
</dbReference>
<dbReference type="GO" id="GO:0043023">
    <property type="term" value="F:ribosomal large subunit binding"/>
    <property type="evidence" value="ECO:0000318"/>
    <property type="project" value="GO_Central"/>
</dbReference>
<evidence type="ECO:0000256" key="2">
    <source>
        <dbReference type="ARBA" id="ARBA00010574"/>
    </source>
</evidence>
<dbReference type="GeneID" id="6752153"/>
<dbReference type="STRING" id="10228.B3RRW9"/>
<dbReference type="CTD" id="6752153"/>
<proteinExistence type="inferred from homology"/>
<organism evidence="6 7">
    <name type="scientific">Trichoplax adhaerens</name>
    <name type="common">Trichoplax reptans</name>
    <dbReference type="NCBI Taxonomy" id="10228"/>
    <lineage>
        <taxon>Eukaryota</taxon>
        <taxon>Metazoa</taxon>
        <taxon>Placozoa</taxon>
        <taxon>Uniplacotomia</taxon>
        <taxon>Trichoplacea</taxon>
        <taxon>Trichoplacidae</taxon>
        <taxon>Trichoplax</taxon>
    </lineage>
</organism>
<keyword evidence="7" id="KW-1185">Reference proteome</keyword>
<evidence type="ECO:0000256" key="4">
    <source>
        <dbReference type="ARBA" id="ARBA00053669"/>
    </source>
</evidence>
<reference evidence="6 7" key="1">
    <citation type="journal article" date="2008" name="Nature">
        <title>The Trichoplax genome and the nature of placozoans.</title>
        <authorList>
            <person name="Srivastava M."/>
            <person name="Begovic E."/>
            <person name="Chapman J."/>
            <person name="Putnam N.H."/>
            <person name="Hellsten U."/>
            <person name="Kawashima T."/>
            <person name="Kuo A."/>
            <person name="Mitros T."/>
            <person name="Salamov A."/>
            <person name="Carpenter M.L."/>
            <person name="Signorovitch A.Y."/>
            <person name="Moreno M.A."/>
            <person name="Kamm K."/>
            <person name="Grimwood J."/>
            <person name="Schmutz J."/>
            <person name="Shapiro H."/>
            <person name="Grigoriev I.V."/>
            <person name="Buss L.W."/>
            <person name="Schierwater B."/>
            <person name="Dellaporta S.L."/>
            <person name="Rokhsar D.S."/>
        </authorList>
    </citation>
    <scope>NUCLEOTIDE SEQUENCE [LARGE SCALE GENOMIC DNA]</scope>
    <source>
        <strain evidence="6 7">Grell-BS-1999</strain>
    </source>
</reference>
<dbReference type="SUPFAM" id="SSF81301">
    <property type="entry name" value="Nucleotidyltransferase"/>
    <property type="match status" value="1"/>
</dbReference>
<dbReference type="GO" id="GO:0090071">
    <property type="term" value="P:negative regulation of ribosome biogenesis"/>
    <property type="evidence" value="ECO:0000318"/>
    <property type="project" value="GO_Central"/>
</dbReference>
<dbReference type="PhylomeDB" id="B3RRW9"/>
<evidence type="ECO:0000313" key="6">
    <source>
        <dbReference type="EMBL" id="EDV26423.1"/>
    </source>
</evidence>
<name>B3RRW9_TRIAD</name>
<dbReference type="Proteomes" id="UP000009022">
    <property type="component" value="Unassembled WGS sequence"/>
</dbReference>
<keyword evidence="3" id="KW-0496">Mitochondrion</keyword>
<dbReference type="InterPro" id="IPR043519">
    <property type="entry name" value="NT_sf"/>
</dbReference>
<comment type="subcellular location">
    <subcellularLocation>
        <location evidence="1">Mitochondrion</location>
    </subcellularLocation>
</comment>
<dbReference type="FunFam" id="3.30.460.10:FF:000018">
    <property type="entry name" value="Mitochondrial assembly of ribosomal large subunit 1"/>
    <property type="match status" value="1"/>
</dbReference>
<dbReference type="eggNOG" id="KOG3212">
    <property type="taxonomic scope" value="Eukaryota"/>
</dbReference>
<dbReference type="InterPro" id="IPR004394">
    <property type="entry name" value="Iojap/RsfS/C7orf30"/>
</dbReference>
<protein>
    <recommendedName>
        <fullName evidence="5">Mitochondrial assembly of ribosomal large subunit protein 1</fullName>
    </recommendedName>
</protein>
<evidence type="ECO:0000313" key="7">
    <source>
        <dbReference type="Proteomes" id="UP000009022"/>
    </source>
</evidence>
<dbReference type="GO" id="GO:0005739">
    <property type="term" value="C:mitochondrion"/>
    <property type="evidence" value="ECO:0000318"/>
    <property type="project" value="GO_Central"/>
</dbReference>
<evidence type="ECO:0000256" key="5">
    <source>
        <dbReference type="ARBA" id="ARBA00073331"/>
    </source>
</evidence>
<dbReference type="OrthoDB" id="21330at2759"/>
<comment type="function">
    <text evidence="4">Required for normal mitochondrial ribosome function and mitochondrial translation. May play a role in ribosome biogenesis by preventing premature association of the 28S and 39S ribosomal subunits. Interacts with mitochondrial ribosomal protein uL14m (MRPL14), probably blocking formation of intersubunit bridge B8, preventing association of the 28S and 39S ribosomal subunits. Addition to isolated mitochondrial ribosomal subunits partially inhibits translation, probably by interfering with the association of the 28S and 39S ribosomal subunits and the formation of functional ribosomes. May also participate in the assembly and/or regulation of the stability of the large subunit of the mitochondrial ribosome. May function as a ribosomal silencing factor.</text>
</comment>
<dbReference type="Pfam" id="PF02410">
    <property type="entry name" value="RsfS"/>
    <property type="match status" value="1"/>
</dbReference>
<dbReference type="PANTHER" id="PTHR21043">
    <property type="entry name" value="IOJAP SUPERFAMILY ORTHOLOG"/>
    <property type="match status" value="1"/>
</dbReference>